<keyword evidence="2 8" id="KW-0812">Transmembrane</keyword>
<sequence>MAADARPAGWYDDEADTDAIRYWDGSAWTPHTAPKSADDPASGRADSAAPLVTERDAASPAPAPAPPAPAAPPAHPAPVAPADVVDDAIDELTSVRPVRSGTADINEHTTVPLPPGNAGAATSLPQFTYDTYRSAGRTFLATWLFALLLGYWGVDRFYLGKVGTGILKLITLGGLGVWVLVDLLLVLTGAQRDKQGRPLEGHAEHARIAWIVTGGIVALGLVTGLISGLIGVSNLVGSLAS</sequence>
<feature type="compositionally biased region" description="Pro residues" evidence="7">
    <location>
        <begin position="61"/>
        <end position="79"/>
    </location>
</feature>
<evidence type="ECO:0000256" key="8">
    <source>
        <dbReference type="SAM" id="Phobius"/>
    </source>
</evidence>
<comment type="subcellular location">
    <subcellularLocation>
        <location evidence="1">Membrane</location>
        <topology evidence="1">Multi-pass membrane protein</topology>
    </subcellularLocation>
</comment>
<keyword evidence="4 8" id="KW-1133">Transmembrane helix</keyword>
<keyword evidence="12" id="KW-1185">Reference proteome</keyword>
<evidence type="ECO:0000259" key="10">
    <source>
        <dbReference type="Pfam" id="PF10708"/>
    </source>
</evidence>
<dbReference type="PANTHER" id="PTHR21016:SF4">
    <property type="entry name" value="TM2 DOMAIN-CONTAINING PROTEIN 2"/>
    <property type="match status" value="1"/>
</dbReference>
<evidence type="ECO:0000256" key="2">
    <source>
        <dbReference type="ARBA" id="ARBA00022692"/>
    </source>
</evidence>
<evidence type="ECO:0000313" key="12">
    <source>
        <dbReference type="Proteomes" id="UP001500002"/>
    </source>
</evidence>
<feature type="transmembrane region" description="Helical" evidence="8">
    <location>
        <begin position="208"/>
        <end position="232"/>
    </location>
</feature>
<evidence type="ECO:0000313" key="11">
    <source>
        <dbReference type="EMBL" id="GAA1814916.1"/>
    </source>
</evidence>
<accession>A0ABN2M9F5</accession>
<evidence type="ECO:0000256" key="1">
    <source>
        <dbReference type="ARBA" id="ARBA00004141"/>
    </source>
</evidence>
<dbReference type="EMBL" id="BAAANJ010000009">
    <property type="protein sequence ID" value="GAA1814916.1"/>
    <property type="molecule type" value="Genomic_DNA"/>
</dbReference>
<dbReference type="Pfam" id="PF10708">
    <property type="entry name" value="DUF2510"/>
    <property type="match status" value="1"/>
</dbReference>
<dbReference type="RefSeq" id="WP_344296706.1">
    <property type="nucleotide sequence ID" value="NZ_BAAANJ010000009.1"/>
</dbReference>
<comment type="caution">
    <text evidence="11">The sequence shown here is derived from an EMBL/GenBank/DDBJ whole genome shotgun (WGS) entry which is preliminary data.</text>
</comment>
<organism evidence="11 12">
    <name type="scientific">Agromyces neolithicus</name>
    <dbReference type="NCBI Taxonomy" id="269420"/>
    <lineage>
        <taxon>Bacteria</taxon>
        <taxon>Bacillati</taxon>
        <taxon>Actinomycetota</taxon>
        <taxon>Actinomycetes</taxon>
        <taxon>Micrococcales</taxon>
        <taxon>Microbacteriaceae</taxon>
        <taxon>Agromyces</taxon>
    </lineage>
</organism>
<feature type="domain" description="DUF2510" evidence="10">
    <location>
        <begin position="8"/>
        <end position="40"/>
    </location>
</feature>
<name>A0ABN2M9F5_9MICO</name>
<dbReference type="InterPro" id="IPR007829">
    <property type="entry name" value="TM2"/>
</dbReference>
<reference evidence="11 12" key="1">
    <citation type="journal article" date="2019" name="Int. J. Syst. Evol. Microbiol.">
        <title>The Global Catalogue of Microorganisms (GCM) 10K type strain sequencing project: providing services to taxonomists for standard genome sequencing and annotation.</title>
        <authorList>
            <consortium name="The Broad Institute Genomics Platform"/>
            <consortium name="The Broad Institute Genome Sequencing Center for Infectious Disease"/>
            <person name="Wu L."/>
            <person name="Ma J."/>
        </authorList>
    </citation>
    <scope>NUCLEOTIDE SEQUENCE [LARGE SCALE GENOMIC DNA]</scope>
    <source>
        <strain evidence="11 12">JCM 14322</strain>
    </source>
</reference>
<evidence type="ECO:0000256" key="6">
    <source>
        <dbReference type="ARBA" id="ARBA00023180"/>
    </source>
</evidence>
<proteinExistence type="predicted"/>
<gene>
    <name evidence="11" type="ORF">GCM10009749_25670</name>
</gene>
<feature type="transmembrane region" description="Helical" evidence="8">
    <location>
        <begin position="135"/>
        <end position="154"/>
    </location>
</feature>
<evidence type="ECO:0000256" key="5">
    <source>
        <dbReference type="ARBA" id="ARBA00023136"/>
    </source>
</evidence>
<dbReference type="Proteomes" id="UP001500002">
    <property type="component" value="Unassembled WGS sequence"/>
</dbReference>
<evidence type="ECO:0000259" key="9">
    <source>
        <dbReference type="Pfam" id="PF05154"/>
    </source>
</evidence>
<keyword evidence="5 8" id="KW-0472">Membrane</keyword>
<keyword evidence="3" id="KW-0732">Signal</keyword>
<keyword evidence="6" id="KW-0325">Glycoprotein</keyword>
<evidence type="ECO:0000256" key="4">
    <source>
        <dbReference type="ARBA" id="ARBA00022989"/>
    </source>
</evidence>
<dbReference type="Pfam" id="PF05154">
    <property type="entry name" value="TM2"/>
    <property type="match status" value="1"/>
</dbReference>
<feature type="region of interest" description="Disordered" evidence="7">
    <location>
        <begin position="26"/>
        <end position="81"/>
    </location>
</feature>
<feature type="domain" description="TM2" evidence="9">
    <location>
        <begin position="137"/>
        <end position="183"/>
    </location>
</feature>
<feature type="transmembrane region" description="Helical" evidence="8">
    <location>
        <begin position="166"/>
        <end position="187"/>
    </location>
</feature>
<evidence type="ECO:0008006" key="13">
    <source>
        <dbReference type="Google" id="ProtNLM"/>
    </source>
</evidence>
<protein>
    <recommendedName>
        <fullName evidence="13">NINE protein</fullName>
    </recommendedName>
</protein>
<dbReference type="InterPro" id="IPR050932">
    <property type="entry name" value="TM2D1-3-like"/>
</dbReference>
<dbReference type="PANTHER" id="PTHR21016">
    <property type="entry name" value="BETA-AMYLOID BINDING PROTEIN-RELATED"/>
    <property type="match status" value="1"/>
</dbReference>
<dbReference type="InterPro" id="IPR018929">
    <property type="entry name" value="DUF2510"/>
</dbReference>
<evidence type="ECO:0000256" key="3">
    <source>
        <dbReference type="ARBA" id="ARBA00022729"/>
    </source>
</evidence>
<evidence type="ECO:0000256" key="7">
    <source>
        <dbReference type="SAM" id="MobiDB-lite"/>
    </source>
</evidence>